<proteinExistence type="predicted"/>
<comment type="caution">
    <text evidence="1">The sequence shown here is derived from an EMBL/GenBank/DDBJ whole genome shotgun (WGS) entry which is preliminary data.</text>
</comment>
<dbReference type="Proteomes" id="UP001280121">
    <property type="component" value="Unassembled WGS sequence"/>
</dbReference>
<protein>
    <submittedName>
        <fullName evidence="1">Uncharacterized protein</fullName>
    </submittedName>
</protein>
<dbReference type="AlphaFoldDB" id="A0AAD9XIN9"/>
<dbReference type="EMBL" id="JANJYI010000002">
    <property type="protein sequence ID" value="KAK2659931.1"/>
    <property type="molecule type" value="Genomic_DNA"/>
</dbReference>
<reference evidence="1" key="1">
    <citation type="journal article" date="2023" name="Plant J.">
        <title>Genome sequences and population genomics provide insights into the demographic history, inbreeding, and mutation load of two 'living fossil' tree species of Dipteronia.</title>
        <authorList>
            <person name="Feng Y."/>
            <person name="Comes H.P."/>
            <person name="Chen J."/>
            <person name="Zhu S."/>
            <person name="Lu R."/>
            <person name="Zhang X."/>
            <person name="Li P."/>
            <person name="Qiu J."/>
            <person name="Olsen K.M."/>
            <person name="Qiu Y."/>
        </authorList>
    </citation>
    <scope>NUCLEOTIDE SEQUENCE</scope>
    <source>
        <strain evidence="1">KIB01</strain>
    </source>
</reference>
<organism evidence="1 2">
    <name type="scientific">Dipteronia dyeriana</name>
    <dbReference type="NCBI Taxonomy" id="168575"/>
    <lineage>
        <taxon>Eukaryota</taxon>
        <taxon>Viridiplantae</taxon>
        <taxon>Streptophyta</taxon>
        <taxon>Embryophyta</taxon>
        <taxon>Tracheophyta</taxon>
        <taxon>Spermatophyta</taxon>
        <taxon>Magnoliopsida</taxon>
        <taxon>eudicotyledons</taxon>
        <taxon>Gunneridae</taxon>
        <taxon>Pentapetalae</taxon>
        <taxon>rosids</taxon>
        <taxon>malvids</taxon>
        <taxon>Sapindales</taxon>
        <taxon>Sapindaceae</taxon>
        <taxon>Hippocastanoideae</taxon>
        <taxon>Acereae</taxon>
        <taxon>Dipteronia</taxon>
    </lineage>
</organism>
<evidence type="ECO:0000313" key="2">
    <source>
        <dbReference type="Proteomes" id="UP001280121"/>
    </source>
</evidence>
<name>A0AAD9XIN9_9ROSI</name>
<keyword evidence="2" id="KW-1185">Reference proteome</keyword>
<gene>
    <name evidence="1" type="ORF">Ddye_006464</name>
</gene>
<evidence type="ECO:0000313" key="1">
    <source>
        <dbReference type="EMBL" id="KAK2659931.1"/>
    </source>
</evidence>
<dbReference type="InterPro" id="IPR012340">
    <property type="entry name" value="NA-bd_OB-fold"/>
</dbReference>
<sequence length="103" mass="12028">MNNEKHNSCSFSSDFVHTFHGFHIFSVNSLRLLGNYFLGKPMLSSSYSTICFFNPDVRQLSEYKKKYKINCIVEDNKYQTNFLIIWRAAKKLLGISCQTLVME</sequence>
<dbReference type="Gene3D" id="2.40.50.140">
    <property type="entry name" value="Nucleic acid-binding proteins"/>
    <property type="match status" value="1"/>
</dbReference>
<accession>A0AAD9XIN9</accession>